<dbReference type="PANTHER" id="PTHR30461:SF26">
    <property type="entry name" value="RESOLVASE HOMOLOG YNEB"/>
    <property type="match status" value="1"/>
</dbReference>
<dbReference type="GO" id="GO:0000150">
    <property type="term" value="F:DNA strand exchange activity"/>
    <property type="evidence" value="ECO:0007669"/>
    <property type="project" value="InterPro"/>
</dbReference>
<keyword evidence="3" id="KW-0238">DNA-binding</keyword>
<feature type="domain" description="Resolvase/invertase-type recombinase catalytic" evidence="5">
    <location>
        <begin position="6"/>
        <end position="139"/>
    </location>
</feature>
<dbReference type="SUPFAM" id="SSF53041">
    <property type="entry name" value="Resolvase-like"/>
    <property type="match status" value="1"/>
</dbReference>
<dbReference type="Pfam" id="PF00239">
    <property type="entry name" value="Resolvase"/>
    <property type="match status" value="1"/>
</dbReference>
<gene>
    <name evidence="6" type="ORF">LCGC14_0912420</name>
</gene>
<dbReference type="PANTHER" id="PTHR30461">
    <property type="entry name" value="DNA-INVERTASE FROM LAMBDOID PROPHAGE"/>
    <property type="match status" value="1"/>
</dbReference>
<dbReference type="PROSITE" id="PS51736">
    <property type="entry name" value="RECOMBINASES_3"/>
    <property type="match status" value="1"/>
</dbReference>
<proteinExistence type="inferred from homology"/>
<dbReference type="PROSITE" id="PS00398">
    <property type="entry name" value="RECOMBINASES_2"/>
    <property type="match status" value="1"/>
</dbReference>
<dbReference type="PROSITE" id="PS00397">
    <property type="entry name" value="RECOMBINASES_1"/>
    <property type="match status" value="1"/>
</dbReference>
<dbReference type="SMART" id="SM00857">
    <property type="entry name" value="Resolvase"/>
    <property type="match status" value="1"/>
</dbReference>
<dbReference type="InterPro" id="IPR006118">
    <property type="entry name" value="Recombinase_CS"/>
</dbReference>
<evidence type="ECO:0000256" key="3">
    <source>
        <dbReference type="ARBA" id="ARBA00023125"/>
    </source>
</evidence>
<dbReference type="Gene3D" id="3.40.50.1390">
    <property type="entry name" value="Resolvase, N-terminal catalytic domain"/>
    <property type="match status" value="1"/>
</dbReference>
<organism evidence="6">
    <name type="scientific">marine sediment metagenome</name>
    <dbReference type="NCBI Taxonomy" id="412755"/>
    <lineage>
        <taxon>unclassified sequences</taxon>
        <taxon>metagenomes</taxon>
        <taxon>ecological metagenomes</taxon>
    </lineage>
</organism>
<protein>
    <recommendedName>
        <fullName evidence="5">Resolvase/invertase-type recombinase catalytic domain-containing protein</fullName>
    </recommendedName>
</protein>
<sequence length="191" mass="21273">MVSFMSKVGYARVSTTGQSLDVQMSKLEAAGCDKIYQEKRSGKTASRPEFKKCLEYIRSGDTLIITKLDRLARSVIHLSQIADRFQTEGIELVVIDQSIDTATSTGRLMFNMLSCIAEFENDLRSERQKEGIAKAKEKGVKFGRRSKLTPELEDKIVSLRESKSVTDIAIETDLGVATIYRVLAGKNNANQ</sequence>
<accession>A0A0F9RC51</accession>
<keyword evidence="4" id="KW-0233">DNA recombination</keyword>
<comment type="similarity">
    <text evidence="1">Belongs to the site-specific recombinase resolvase family.</text>
</comment>
<evidence type="ECO:0000256" key="4">
    <source>
        <dbReference type="ARBA" id="ARBA00023172"/>
    </source>
</evidence>
<comment type="caution">
    <text evidence="6">The sequence shown here is derived from an EMBL/GenBank/DDBJ whole genome shotgun (WGS) entry which is preliminary data.</text>
</comment>
<keyword evidence="2" id="KW-0229">DNA integration</keyword>
<dbReference type="Pfam" id="PF02796">
    <property type="entry name" value="HTH_7"/>
    <property type="match status" value="1"/>
</dbReference>
<evidence type="ECO:0000313" key="6">
    <source>
        <dbReference type="EMBL" id="KKN22706.1"/>
    </source>
</evidence>
<dbReference type="InterPro" id="IPR050639">
    <property type="entry name" value="SSR_resolvase"/>
</dbReference>
<name>A0A0F9RC51_9ZZZZ</name>
<dbReference type="FunFam" id="3.40.50.1390:FF:000001">
    <property type="entry name" value="DNA recombinase"/>
    <property type="match status" value="1"/>
</dbReference>
<dbReference type="AlphaFoldDB" id="A0A0F9RC51"/>
<reference evidence="6" key="1">
    <citation type="journal article" date="2015" name="Nature">
        <title>Complex archaea that bridge the gap between prokaryotes and eukaryotes.</title>
        <authorList>
            <person name="Spang A."/>
            <person name="Saw J.H."/>
            <person name="Jorgensen S.L."/>
            <person name="Zaremba-Niedzwiedzka K."/>
            <person name="Martijn J."/>
            <person name="Lind A.E."/>
            <person name="van Eijk R."/>
            <person name="Schleper C."/>
            <person name="Guy L."/>
            <person name="Ettema T.J."/>
        </authorList>
    </citation>
    <scope>NUCLEOTIDE SEQUENCE</scope>
</reference>
<dbReference type="InterPro" id="IPR036162">
    <property type="entry name" value="Resolvase-like_N_sf"/>
</dbReference>
<evidence type="ECO:0000256" key="2">
    <source>
        <dbReference type="ARBA" id="ARBA00022908"/>
    </source>
</evidence>
<dbReference type="InterPro" id="IPR006120">
    <property type="entry name" value="Resolvase_HTH_dom"/>
</dbReference>
<dbReference type="CDD" id="cd03768">
    <property type="entry name" value="SR_ResInv"/>
    <property type="match status" value="1"/>
</dbReference>
<evidence type="ECO:0000259" key="5">
    <source>
        <dbReference type="PROSITE" id="PS51736"/>
    </source>
</evidence>
<dbReference type="GO" id="GO:0003677">
    <property type="term" value="F:DNA binding"/>
    <property type="evidence" value="ECO:0007669"/>
    <property type="project" value="UniProtKB-KW"/>
</dbReference>
<dbReference type="InterPro" id="IPR006119">
    <property type="entry name" value="Resolv_N"/>
</dbReference>
<dbReference type="GO" id="GO:0015074">
    <property type="term" value="P:DNA integration"/>
    <property type="evidence" value="ECO:0007669"/>
    <property type="project" value="UniProtKB-KW"/>
</dbReference>
<evidence type="ECO:0000256" key="1">
    <source>
        <dbReference type="ARBA" id="ARBA00009913"/>
    </source>
</evidence>
<dbReference type="EMBL" id="LAZR01003036">
    <property type="protein sequence ID" value="KKN22706.1"/>
    <property type="molecule type" value="Genomic_DNA"/>
</dbReference>